<dbReference type="Gene3D" id="3.30.70.1440">
    <property type="entry name" value="Multidrug efflux transporter AcrB pore domain"/>
    <property type="match status" value="1"/>
</dbReference>
<dbReference type="GO" id="GO:0005886">
    <property type="term" value="C:plasma membrane"/>
    <property type="evidence" value="ECO:0007669"/>
    <property type="project" value="TreeGrafter"/>
</dbReference>
<keyword evidence="1" id="KW-1133">Transmembrane helix</keyword>
<sequence length="571" mass="63302">MFNKFEKFILSSIKSVTSRRIILTLTLIAFILSVLMIAPSKLVLAKMLPGKDNDTFNIYVSLASGSSIEQTNRVTQCVSSYVVKEKNVLDTEVFLGMGSPLDFAGLIKGSHFKNSENVAEIVLNLTKKHHRDEPSYMMVQRIRPLIQSNCEKLYPNTKISFVEPPAGPPTMAAIVAEVYGNNPDGIRKITKDIESIFHKTDGLVDIDIMQDEVYETFEIIVNSTKIAKSGVDIKQLNNIIYLAFEGMQIAVKNSEIYNDQIPIFLSLSRESKRFTSKDLNAIEMKLSSLKLMNAMGMMIPLTELVTITPKRSNPMIMTKDLHQMSNVVAETDMVSQVYPLIDARDQMIELLSNEYEVTKIGLFNLELKDKKTSELYKIIWDGEMEVTLDTFVELGAAFIAALILIFLLMVIYYKSYTLSAIILLGSFLSIIGVIVGHYIMDLFTADTFFLTATSLIGFIALIGISSRNSLLLIDFTKSLMLDKGMHQAEAIAYASATRSKPIFLTAVAIILASTLLARDAVFGGLGVSLIFGTVAAVIASLVVVPVLLNMSNLEAHFGFREKKAVSINDPL</sequence>
<keyword evidence="1" id="KW-0472">Membrane</keyword>
<dbReference type="AlphaFoldDB" id="A0A975B0P4"/>
<dbReference type="SUPFAM" id="SSF82693">
    <property type="entry name" value="Multidrug efflux transporter AcrB pore domain, PN1, PN2, PC1 and PC2 subdomains"/>
    <property type="match status" value="1"/>
</dbReference>
<keyword evidence="3" id="KW-1185">Reference proteome</keyword>
<feature type="transmembrane region" description="Helical" evidence="1">
    <location>
        <begin position="394"/>
        <end position="413"/>
    </location>
</feature>
<dbReference type="Gene3D" id="1.20.1640.10">
    <property type="entry name" value="Multidrug efflux transporter AcrB transmembrane domain"/>
    <property type="match status" value="1"/>
</dbReference>
<name>A0A975B0P4_9BACT</name>
<feature type="transmembrane region" description="Helical" evidence="1">
    <location>
        <begin position="502"/>
        <end position="521"/>
    </location>
</feature>
<dbReference type="InterPro" id="IPR027463">
    <property type="entry name" value="AcrB_DN_DC_subdom"/>
</dbReference>
<dbReference type="KEGG" id="saqt:GJV85_08030"/>
<feature type="transmembrane region" description="Helical" evidence="1">
    <location>
        <begin position="452"/>
        <end position="473"/>
    </location>
</feature>
<protein>
    <submittedName>
        <fullName evidence="2">AcrB/AcrD/AcrF family protein</fullName>
    </submittedName>
</protein>
<dbReference type="PANTHER" id="PTHR32063:SF16">
    <property type="entry name" value="CATION EFFLUX SYSTEM (ACRB_ACRD_ACRF FAMILY)"/>
    <property type="match status" value="1"/>
</dbReference>
<evidence type="ECO:0000256" key="1">
    <source>
        <dbReference type="SAM" id="Phobius"/>
    </source>
</evidence>
<gene>
    <name evidence="2" type="ORF">GJV85_08030</name>
</gene>
<evidence type="ECO:0000313" key="2">
    <source>
        <dbReference type="EMBL" id="QSZ42059.1"/>
    </source>
</evidence>
<dbReference type="RefSeq" id="WP_207560875.1">
    <property type="nucleotide sequence ID" value="NZ_CP046072.1"/>
</dbReference>
<dbReference type="Pfam" id="PF00873">
    <property type="entry name" value="ACR_tran"/>
    <property type="match status" value="1"/>
</dbReference>
<dbReference type="Proteomes" id="UP000671852">
    <property type="component" value="Chromosome"/>
</dbReference>
<feature type="transmembrane region" description="Helical" evidence="1">
    <location>
        <begin position="527"/>
        <end position="548"/>
    </location>
</feature>
<dbReference type="PANTHER" id="PTHR32063">
    <property type="match status" value="1"/>
</dbReference>
<dbReference type="SUPFAM" id="SSF82866">
    <property type="entry name" value="Multidrug efflux transporter AcrB transmembrane domain"/>
    <property type="match status" value="1"/>
</dbReference>
<accession>A0A975B0P4</accession>
<dbReference type="Gene3D" id="3.30.70.1430">
    <property type="entry name" value="Multidrug efflux transporter AcrB pore domain"/>
    <property type="match status" value="1"/>
</dbReference>
<keyword evidence="1" id="KW-0812">Transmembrane</keyword>
<feature type="transmembrane region" description="Helical" evidence="1">
    <location>
        <begin position="420"/>
        <end position="440"/>
    </location>
</feature>
<proteinExistence type="predicted"/>
<reference evidence="2" key="1">
    <citation type="submission" date="2019-11" db="EMBL/GenBank/DDBJ databases">
        <authorList>
            <person name="Kojima H."/>
        </authorList>
    </citation>
    <scope>NUCLEOTIDE SEQUENCE</scope>
    <source>
        <strain evidence="2">H1576</strain>
    </source>
</reference>
<evidence type="ECO:0000313" key="3">
    <source>
        <dbReference type="Proteomes" id="UP000671852"/>
    </source>
</evidence>
<organism evidence="2 3">
    <name type="scientific">Sulfurimonas aquatica</name>
    <dbReference type="NCBI Taxonomy" id="2672570"/>
    <lineage>
        <taxon>Bacteria</taxon>
        <taxon>Pseudomonadati</taxon>
        <taxon>Campylobacterota</taxon>
        <taxon>Epsilonproteobacteria</taxon>
        <taxon>Campylobacterales</taxon>
        <taxon>Sulfurimonadaceae</taxon>
        <taxon>Sulfurimonas</taxon>
    </lineage>
</organism>
<reference evidence="2" key="2">
    <citation type="submission" date="2021-04" db="EMBL/GenBank/DDBJ databases">
        <title>Isolation and characterization of a novel species of the genus Sulfurimonas.</title>
        <authorList>
            <person name="Fukui M."/>
        </authorList>
    </citation>
    <scope>NUCLEOTIDE SEQUENCE</scope>
    <source>
        <strain evidence="2">H1576</strain>
    </source>
</reference>
<dbReference type="InterPro" id="IPR001036">
    <property type="entry name" value="Acrflvin-R"/>
</dbReference>
<dbReference type="Gene3D" id="3.30.2090.10">
    <property type="entry name" value="Multidrug efflux transporter AcrB TolC docking domain, DN and DC subdomains"/>
    <property type="match status" value="1"/>
</dbReference>
<dbReference type="GO" id="GO:0042910">
    <property type="term" value="F:xenobiotic transmembrane transporter activity"/>
    <property type="evidence" value="ECO:0007669"/>
    <property type="project" value="TreeGrafter"/>
</dbReference>
<dbReference type="EMBL" id="CP046072">
    <property type="protein sequence ID" value="QSZ42059.1"/>
    <property type="molecule type" value="Genomic_DNA"/>
</dbReference>